<reference evidence="2" key="1">
    <citation type="journal article" date="2020" name="Phytopathology">
        <title>Genome Sequence Resources of Colletotrichum truncatum, C. plurivorum, C. musicola, and C. sojae: Four Species Pathogenic to Soybean (Glycine max).</title>
        <authorList>
            <person name="Rogerio F."/>
            <person name="Boufleur T.R."/>
            <person name="Ciampi-Guillardi M."/>
            <person name="Sukno S.A."/>
            <person name="Thon M.R."/>
            <person name="Massola Junior N.S."/>
            <person name="Baroncelli R."/>
        </authorList>
    </citation>
    <scope>NUCLEOTIDE SEQUENCE</scope>
    <source>
        <strain evidence="2">LFN0074</strain>
    </source>
</reference>
<evidence type="ECO:0000313" key="2">
    <source>
        <dbReference type="EMBL" id="KAF6838817.1"/>
    </source>
</evidence>
<accession>A0A8H6NM84</accession>
<sequence length="299" mass="32956">MISITLRHRHCPPPTSPRQAGGRQRSASTVERLTTKPSSPSMLAEYGRIIKIDQNSPARPPCPPGPSPGFSFWAGLRLCCESRLLHRGRPDTPQVASSSAPAPHLLPDASWKPSKFFSPESQHVCSSLADPNQRDPPAKPTQGRAWPVPLSGHDGYQYQAVPRHPVSNEASLSPTALARGAHRNKRKTVPSRTSATLDWSSRSRHSEYGIRVFRRDVQTMPVHRLRSRPGPHHPPPRPSWQNPQDLFLSCLAGPANSQNQKEVPRKDACRSNRRAGRRARASQTPASRRTSAIDTAATV</sequence>
<feature type="region of interest" description="Disordered" evidence="1">
    <location>
        <begin position="1"/>
        <end position="41"/>
    </location>
</feature>
<feature type="compositionally biased region" description="Basic residues" evidence="1">
    <location>
        <begin position="180"/>
        <end position="189"/>
    </location>
</feature>
<feature type="compositionally biased region" description="Polar residues" evidence="1">
    <location>
        <begin position="25"/>
        <end position="41"/>
    </location>
</feature>
<dbReference type="EMBL" id="WIGM01000122">
    <property type="protein sequence ID" value="KAF6838817.1"/>
    <property type="molecule type" value="Genomic_DNA"/>
</dbReference>
<comment type="caution">
    <text evidence="2">The sequence shown here is derived from an EMBL/GenBank/DDBJ whole genome shotgun (WGS) entry which is preliminary data.</text>
</comment>
<feature type="compositionally biased region" description="Basic residues" evidence="1">
    <location>
        <begin position="224"/>
        <end position="235"/>
    </location>
</feature>
<feature type="compositionally biased region" description="Polar residues" evidence="1">
    <location>
        <begin position="282"/>
        <end position="299"/>
    </location>
</feature>
<evidence type="ECO:0000313" key="3">
    <source>
        <dbReference type="Proteomes" id="UP000639643"/>
    </source>
</evidence>
<feature type="compositionally biased region" description="Polar residues" evidence="1">
    <location>
        <begin position="190"/>
        <end position="200"/>
    </location>
</feature>
<dbReference type="AlphaFoldDB" id="A0A8H6NM84"/>
<proteinExistence type="predicted"/>
<keyword evidence="3" id="KW-1185">Reference proteome</keyword>
<feature type="region of interest" description="Disordered" evidence="1">
    <location>
        <begin position="179"/>
        <end position="200"/>
    </location>
</feature>
<feature type="compositionally biased region" description="Basic residues" evidence="1">
    <location>
        <begin position="1"/>
        <end position="11"/>
    </location>
</feature>
<gene>
    <name evidence="2" type="ORF">CMUS01_04474</name>
</gene>
<protein>
    <submittedName>
        <fullName evidence="2">Uncharacterized protein</fullName>
    </submittedName>
</protein>
<feature type="region of interest" description="Disordered" evidence="1">
    <location>
        <begin position="89"/>
        <end position="151"/>
    </location>
</feature>
<feature type="region of interest" description="Disordered" evidence="1">
    <location>
        <begin position="224"/>
        <end position="299"/>
    </location>
</feature>
<organism evidence="2 3">
    <name type="scientific">Colletotrichum musicola</name>
    <dbReference type="NCBI Taxonomy" id="2175873"/>
    <lineage>
        <taxon>Eukaryota</taxon>
        <taxon>Fungi</taxon>
        <taxon>Dikarya</taxon>
        <taxon>Ascomycota</taxon>
        <taxon>Pezizomycotina</taxon>
        <taxon>Sordariomycetes</taxon>
        <taxon>Hypocreomycetidae</taxon>
        <taxon>Glomerellales</taxon>
        <taxon>Glomerellaceae</taxon>
        <taxon>Colletotrichum</taxon>
        <taxon>Colletotrichum orchidearum species complex</taxon>
    </lineage>
</organism>
<name>A0A8H6NM84_9PEZI</name>
<dbReference type="Proteomes" id="UP000639643">
    <property type="component" value="Unassembled WGS sequence"/>
</dbReference>
<evidence type="ECO:0000256" key="1">
    <source>
        <dbReference type="SAM" id="MobiDB-lite"/>
    </source>
</evidence>
<feature type="compositionally biased region" description="Basic residues" evidence="1">
    <location>
        <begin position="271"/>
        <end position="280"/>
    </location>
</feature>